<proteinExistence type="predicted"/>
<protein>
    <recommendedName>
        <fullName evidence="4">Type IV conjugative transfer system protein TraV</fullName>
    </recommendedName>
</protein>
<dbReference type="Proteomes" id="UP000238163">
    <property type="component" value="Unassembled WGS sequence"/>
</dbReference>
<gene>
    <name evidence="2" type="ORF">COR51_23935</name>
</gene>
<feature type="signal peptide" evidence="1">
    <location>
        <begin position="1"/>
        <end position="24"/>
    </location>
</feature>
<evidence type="ECO:0000256" key="1">
    <source>
        <dbReference type="SAM" id="SignalP"/>
    </source>
</evidence>
<dbReference type="EMBL" id="NWTN01000026">
    <property type="protein sequence ID" value="PRQ65175.1"/>
    <property type="molecule type" value="Genomic_DNA"/>
</dbReference>
<evidence type="ECO:0000313" key="3">
    <source>
        <dbReference type="Proteomes" id="UP000238163"/>
    </source>
</evidence>
<keyword evidence="1" id="KW-0732">Signal</keyword>
<sequence length="144" mass="16024">MIRLITTILLTLFIATGCAKSNMASDFDCPLINDVPACLDTYDVDVQGDVPKASSAVSSANGDPKAAITDNATRTALKEKVVEVTTDTTYEVKPLVKQPIRRFGTTERMWFSAWEDTTNDLYIDQQYIYWSEKGDWTVSGGRAW</sequence>
<dbReference type="RefSeq" id="WP_106008977.1">
    <property type="nucleotide sequence ID" value="NZ_NWTN01000026.1"/>
</dbReference>
<comment type="caution">
    <text evidence="2">The sequence shown here is derived from an EMBL/GenBank/DDBJ whole genome shotgun (WGS) entry which is preliminary data.</text>
</comment>
<accession>A0ABX5D6S0</accession>
<evidence type="ECO:0000313" key="2">
    <source>
        <dbReference type="EMBL" id="PRQ65175.1"/>
    </source>
</evidence>
<reference evidence="2 3" key="1">
    <citation type="submission" date="2018-03" db="EMBL/GenBank/DDBJ databases">
        <title>Genetic Diversity and Phenotypic Plasticity of AHL Mediated Quorum Sensing in Environmental Strains of Vibrio mediterranei.</title>
        <authorList>
            <person name="Lantoine F."/>
            <person name="Vouve F."/>
        </authorList>
    </citation>
    <scope>NUCLEOTIDE SEQUENCE [LARGE SCALE GENOMIC DNA]</scope>
    <source>
        <strain evidence="2 3">17LN0615E</strain>
    </source>
</reference>
<organism evidence="2 3">
    <name type="scientific">Vibrio mediterranei</name>
    <dbReference type="NCBI Taxonomy" id="689"/>
    <lineage>
        <taxon>Bacteria</taxon>
        <taxon>Pseudomonadati</taxon>
        <taxon>Pseudomonadota</taxon>
        <taxon>Gammaproteobacteria</taxon>
        <taxon>Vibrionales</taxon>
        <taxon>Vibrionaceae</taxon>
        <taxon>Vibrio</taxon>
    </lineage>
</organism>
<name>A0ABX5D6S0_9VIBR</name>
<feature type="chain" id="PRO_5045383152" description="Type IV conjugative transfer system protein TraV" evidence="1">
    <location>
        <begin position="25"/>
        <end position="144"/>
    </location>
</feature>
<evidence type="ECO:0008006" key="4">
    <source>
        <dbReference type="Google" id="ProtNLM"/>
    </source>
</evidence>
<keyword evidence="3" id="KW-1185">Reference proteome</keyword>
<dbReference type="PROSITE" id="PS51257">
    <property type="entry name" value="PROKAR_LIPOPROTEIN"/>
    <property type="match status" value="1"/>
</dbReference>